<evidence type="ECO:0000313" key="1">
    <source>
        <dbReference type="EMBL" id="TVP39679.1"/>
    </source>
</evidence>
<protein>
    <submittedName>
        <fullName evidence="1">Uncharacterized protein</fullName>
    </submittedName>
</protein>
<accession>A0A557SSU2</accession>
<sequence>MIIQCLVKHNINVRSLTITKGKPFNYDIVCFGISINIC</sequence>
<keyword evidence="2" id="KW-1185">Reference proteome</keyword>
<proteinExistence type="predicted"/>
<gene>
    <name evidence="1" type="ORF">NARC_130018</name>
</gene>
<comment type="caution">
    <text evidence="1">The sequence shown here is derived from an EMBL/GenBank/DDBJ whole genome shotgun (WGS) entry which is preliminary data.</text>
</comment>
<dbReference type="AlphaFoldDB" id="A0A557SSU2"/>
<dbReference type="EMBL" id="VOAH01000013">
    <property type="protein sequence ID" value="TVP39679.1"/>
    <property type="molecule type" value="Genomic_DNA"/>
</dbReference>
<organism evidence="1 2">
    <name type="scientific">Candidatus Nitrosocosmicus arcticus</name>
    <dbReference type="NCBI Taxonomy" id="2035267"/>
    <lineage>
        <taxon>Archaea</taxon>
        <taxon>Nitrososphaerota</taxon>
        <taxon>Nitrososphaeria</taxon>
        <taxon>Nitrososphaerales</taxon>
        <taxon>Nitrososphaeraceae</taxon>
        <taxon>Candidatus Nitrosocosmicus</taxon>
    </lineage>
</organism>
<evidence type="ECO:0000313" key="2">
    <source>
        <dbReference type="Proteomes" id="UP000315289"/>
    </source>
</evidence>
<reference evidence="1 2" key="1">
    <citation type="journal article" date="2019" name="Front. Microbiol.">
        <title>Ammonia Oxidation by the Arctic Terrestrial Thaumarchaeote Candidatus Nitrosocosmicus arcticus Is Stimulated by Increasing Temperatures.</title>
        <authorList>
            <person name="Alves R.J.E."/>
            <person name="Kerou M."/>
            <person name="Zappe A."/>
            <person name="Bittner R."/>
            <person name="Abby S.S."/>
            <person name="Schmidt H.A."/>
            <person name="Pfeifer K."/>
            <person name="Schleper C."/>
        </authorList>
    </citation>
    <scope>NUCLEOTIDE SEQUENCE [LARGE SCALE GENOMIC DNA]</scope>
    <source>
        <strain evidence="1 2">Kfb</strain>
    </source>
</reference>
<name>A0A557SSU2_9ARCH</name>
<dbReference type="Proteomes" id="UP000315289">
    <property type="component" value="Unassembled WGS sequence"/>
</dbReference>